<dbReference type="EMBL" id="SLWK01000018">
    <property type="protein sequence ID" value="TCO04430.1"/>
    <property type="molecule type" value="Genomic_DNA"/>
</dbReference>
<proteinExistence type="predicted"/>
<dbReference type="OrthoDB" id="828261at2"/>
<evidence type="ECO:0000313" key="2">
    <source>
        <dbReference type="EMBL" id="TCO04430.1"/>
    </source>
</evidence>
<evidence type="ECO:0008006" key="4">
    <source>
        <dbReference type="Google" id="ProtNLM"/>
    </source>
</evidence>
<sequence>MKKIILSRNFQLLISSMLICFHMLSYVACKSEIGNCSKPEYLDKQAGLTQVDSIVCVANENSVFTTLFPISHKNNNISFFDFSTYKILKFKENRESNIFQIKHVLDVKNDFQMHPGFLPRLFGVINTKSNKYVLLSEPYSILTDKNLNFNEKIVSNVNTNKQLFHRIGNITHVFNDTISNNIYFPVSPDLPENHIDFYNIGRILKVNLETNTSTLLQLGLPDDYKPNTKYGLFSIPLLVVLNDNLYYIFPGSNYLYQYNLRTNNLHCILIRPKYAKIGTKEIGNDPNDIFFSLFECDIFYRMIVVNDKILLLYWKGKRQESAKPRATFKDLNCFMILYCPKKNEVLFDSYLDVKGVNKNPVYVKNDILYFQKLDELNMNEIKTTFLRYRISIED</sequence>
<evidence type="ECO:0000256" key="1">
    <source>
        <dbReference type="SAM" id="SignalP"/>
    </source>
</evidence>
<organism evidence="2 3">
    <name type="scientific">Natronoflexus pectinivorans</name>
    <dbReference type="NCBI Taxonomy" id="682526"/>
    <lineage>
        <taxon>Bacteria</taxon>
        <taxon>Pseudomonadati</taxon>
        <taxon>Bacteroidota</taxon>
        <taxon>Bacteroidia</taxon>
        <taxon>Marinilabiliales</taxon>
        <taxon>Marinilabiliaceae</taxon>
        <taxon>Natronoflexus</taxon>
    </lineage>
</organism>
<keyword evidence="3" id="KW-1185">Reference proteome</keyword>
<feature type="chain" id="PRO_5020356135" description="TolB-like protein" evidence="1">
    <location>
        <begin position="28"/>
        <end position="394"/>
    </location>
</feature>
<name>A0A4R2G9J2_9BACT</name>
<keyword evidence="1" id="KW-0732">Signal</keyword>
<dbReference type="AlphaFoldDB" id="A0A4R2G9J2"/>
<gene>
    <name evidence="2" type="ORF">EV194_11819</name>
</gene>
<comment type="caution">
    <text evidence="2">The sequence shown here is derived from an EMBL/GenBank/DDBJ whole genome shotgun (WGS) entry which is preliminary data.</text>
</comment>
<accession>A0A4R2G9J2</accession>
<feature type="signal peptide" evidence="1">
    <location>
        <begin position="1"/>
        <end position="27"/>
    </location>
</feature>
<evidence type="ECO:0000313" key="3">
    <source>
        <dbReference type="Proteomes" id="UP000295221"/>
    </source>
</evidence>
<dbReference type="RefSeq" id="WP_132435286.1">
    <property type="nucleotide sequence ID" value="NZ_SLWK01000018.1"/>
</dbReference>
<dbReference type="Proteomes" id="UP000295221">
    <property type="component" value="Unassembled WGS sequence"/>
</dbReference>
<protein>
    <recommendedName>
        <fullName evidence="4">TolB-like protein</fullName>
    </recommendedName>
</protein>
<reference evidence="2 3" key="1">
    <citation type="submission" date="2019-03" db="EMBL/GenBank/DDBJ databases">
        <title>Genomic Encyclopedia of Type Strains, Phase IV (KMG-IV): sequencing the most valuable type-strain genomes for metagenomic binning, comparative biology and taxonomic classification.</title>
        <authorList>
            <person name="Goeker M."/>
        </authorList>
    </citation>
    <scope>NUCLEOTIDE SEQUENCE [LARGE SCALE GENOMIC DNA]</scope>
    <source>
        <strain evidence="2 3">DSM 24179</strain>
    </source>
</reference>